<keyword evidence="2" id="KW-1185">Reference proteome</keyword>
<accession>A0A8H7W204</accession>
<sequence length="196" mass="22409">MAPKANTSSVCGDTYLGTIGPMACYTVTLRGGLTDKDSNWRLWNADMKVYRDGEGKGEDDEEWASIDDEIISKMERRRKAIIWFSVSEPLREKYLTDMGGRDKTSEDVMKRLFDNVAPEGTKYEPLEPLVVEEHMRESIRKARERKRLEKAAKVRVDTKGSSYVDRALRSGRFFEINAFSTPVDTPSGTKVWLYAH</sequence>
<dbReference type="AlphaFoldDB" id="A0A8H7W204"/>
<gene>
    <name evidence="1" type="ORF">IFR04_012652</name>
</gene>
<dbReference type="OrthoDB" id="4628994at2759"/>
<evidence type="ECO:0000313" key="2">
    <source>
        <dbReference type="Proteomes" id="UP000664132"/>
    </source>
</evidence>
<organism evidence="1 2">
    <name type="scientific">Cadophora malorum</name>
    <dbReference type="NCBI Taxonomy" id="108018"/>
    <lineage>
        <taxon>Eukaryota</taxon>
        <taxon>Fungi</taxon>
        <taxon>Dikarya</taxon>
        <taxon>Ascomycota</taxon>
        <taxon>Pezizomycotina</taxon>
        <taxon>Leotiomycetes</taxon>
        <taxon>Helotiales</taxon>
        <taxon>Ploettnerulaceae</taxon>
        <taxon>Cadophora</taxon>
    </lineage>
</organism>
<name>A0A8H7W204_9HELO</name>
<evidence type="ECO:0000313" key="1">
    <source>
        <dbReference type="EMBL" id="KAG4414205.1"/>
    </source>
</evidence>
<protein>
    <submittedName>
        <fullName evidence="1">Uncharacterized protein</fullName>
    </submittedName>
</protein>
<reference evidence="1" key="1">
    <citation type="submission" date="2021-02" db="EMBL/GenBank/DDBJ databases">
        <title>Genome sequence Cadophora malorum strain M34.</title>
        <authorList>
            <person name="Stefanovic E."/>
            <person name="Vu D."/>
            <person name="Scully C."/>
            <person name="Dijksterhuis J."/>
            <person name="Roader J."/>
            <person name="Houbraken J."/>
        </authorList>
    </citation>
    <scope>NUCLEOTIDE SEQUENCE</scope>
    <source>
        <strain evidence="1">M34</strain>
    </source>
</reference>
<proteinExistence type="predicted"/>
<dbReference type="EMBL" id="JAFJYH010000276">
    <property type="protein sequence ID" value="KAG4414205.1"/>
    <property type="molecule type" value="Genomic_DNA"/>
</dbReference>
<comment type="caution">
    <text evidence="1">The sequence shown here is derived from an EMBL/GenBank/DDBJ whole genome shotgun (WGS) entry which is preliminary data.</text>
</comment>
<dbReference type="Proteomes" id="UP000664132">
    <property type="component" value="Unassembled WGS sequence"/>
</dbReference>